<comment type="caution">
    <text evidence="2">The sequence shown here is derived from an EMBL/GenBank/DDBJ whole genome shotgun (WGS) entry which is preliminary data.</text>
</comment>
<keyword evidence="3" id="KW-1185">Reference proteome</keyword>
<feature type="chain" id="PRO_5045609411" evidence="1">
    <location>
        <begin position="29"/>
        <end position="144"/>
    </location>
</feature>
<gene>
    <name evidence="2" type="ORF">WAK64_00875</name>
</gene>
<name>A0ABU8H8P4_9BACI</name>
<evidence type="ECO:0000256" key="1">
    <source>
        <dbReference type="SAM" id="SignalP"/>
    </source>
</evidence>
<reference evidence="2 3" key="1">
    <citation type="journal article" date="2018" name="J. Microbiol.">
        <title>Bacillus spongiae sp. nov., isolated from sponge of Jeju Island.</title>
        <authorList>
            <person name="Lee G.E."/>
            <person name="Im W.T."/>
            <person name="Park J.S."/>
        </authorList>
    </citation>
    <scope>NUCLEOTIDE SEQUENCE [LARGE SCALE GENOMIC DNA]</scope>
    <source>
        <strain evidence="2 3">135PIL107-10</strain>
    </source>
</reference>
<keyword evidence="1" id="KW-0732">Signal</keyword>
<evidence type="ECO:0000313" key="3">
    <source>
        <dbReference type="Proteomes" id="UP001312865"/>
    </source>
</evidence>
<feature type="signal peptide" evidence="1">
    <location>
        <begin position="1"/>
        <end position="28"/>
    </location>
</feature>
<proteinExistence type="predicted"/>
<accession>A0ABU8H8P4</accession>
<evidence type="ECO:0000313" key="2">
    <source>
        <dbReference type="EMBL" id="MEI5905617.1"/>
    </source>
</evidence>
<protein>
    <submittedName>
        <fullName evidence="2">Uncharacterized protein</fullName>
    </submittedName>
</protein>
<organism evidence="2 3">
    <name type="scientific">Bacillus spongiae</name>
    <dbReference type="NCBI Taxonomy" id="2683610"/>
    <lineage>
        <taxon>Bacteria</taxon>
        <taxon>Bacillati</taxon>
        <taxon>Bacillota</taxon>
        <taxon>Bacilli</taxon>
        <taxon>Bacillales</taxon>
        <taxon>Bacillaceae</taxon>
        <taxon>Bacillus</taxon>
    </lineage>
</organism>
<dbReference type="Proteomes" id="UP001312865">
    <property type="component" value="Unassembled WGS sequence"/>
</dbReference>
<sequence length="144" mass="16351">MKQLKKLFLSIPFLVMGLFFISTNEVSAGTGPEGDCGAKVWTDYTNYYMPGAKTVDFYVSKPSSSCDGSVYYDVRIEKKYSFGWQFTTLNVPLNGEFAFRTPTKQIDIDKYFGSSGTYRINILMHNGQQIADGEVESHDIYIHY</sequence>
<dbReference type="EMBL" id="JBBAXC010000001">
    <property type="protein sequence ID" value="MEI5905617.1"/>
    <property type="molecule type" value="Genomic_DNA"/>
</dbReference>
<dbReference type="RefSeq" id="WP_336585033.1">
    <property type="nucleotide sequence ID" value="NZ_JBBAXC010000001.1"/>
</dbReference>